<sequence>MLALTRLTAFVSLTSRPLGIRGSVLLGKVRYSSQGRTNLTDGLREGRLSTTTTEYNISAVRLTIETDKSNLPTSKFGHTQISVLGTFMIKFPECSDISTKTSSVCDLPFDCAMFLDCTSSVSTRSYD</sequence>
<dbReference type="AlphaFoldDB" id="A0A4C1Y5M1"/>
<evidence type="ECO:0000313" key="2">
    <source>
        <dbReference type="Proteomes" id="UP000299102"/>
    </source>
</evidence>
<evidence type="ECO:0000313" key="1">
    <source>
        <dbReference type="EMBL" id="GBP70633.1"/>
    </source>
</evidence>
<reference evidence="1 2" key="1">
    <citation type="journal article" date="2019" name="Commun. Biol.">
        <title>The bagworm genome reveals a unique fibroin gene that provides high tensile strength.</title>
        <authorList>
            <person name="Kono N."/>
            <person name="Nakamura H."/>
            <person name="Ohtoshi R."/>
            <person name="Tomita M."/>
            <person name="Numata K."/>
            <person name="Arakawa K."/>
        </authorList>
    </citation>
    <scope>NUCLEOTIDE SEQUENCE [LARGE SCALE GENOMIC DNA]</scope>
</reference>
<protein>
    <submittedName>
        <fullName evidence="1">Uncharacterized protein</fullName>
    </submittedName>
</protein>
<dbReference type="EMBL" id="BGZK01001081">
    <property type="protein sequence ID" value="GBP70633.1"/>
    <property type="molecule type" value="Genomic_DNA"/>
</dbReference>
<comment type="caution">
    <text evidence="1">The sequence shown here is derived from an EMBL/GenBank/DDBJ whole genome shotgun (WGS) entry which is preliminary data.</text>
</comment>
<gene>
    <name evidence="1" type="ORF">EVAR_98213_1</name>
</gene>
<dbReference type="Proteomes" id="UP000299102">
    <property type="component" value="Unassembled WGS sequence"/>
</dbReference>
<accession>A0A4C1Y5M1</accession>
<name>A0A4C1Y5M1_EUMVA</name>
<proteinExistence type="predicted"/>
<organism evidence="1 2">
    <name type="scientific">Eumeta variegata</name>
    <name type="common">Bagworm moth</name>
    <name type="synonym">Eumeta japonica</name>
    <dbReference type="NCBI Taxonomy" id="151549"/>
    <lineage>
        <taxon>Eukaryota</taxon>
        <taxon>Metazoa</taxon>
        <taxon>Ecdysozoa</taxon>
        <taxon>Arthropoda</taxon>
        <taxon>Hexapoda</taxon>
        <taxon>Insecta</taxon>
        <taxon>Pterygota</taxon>
        <taxon>Neoptera</taxon>
        <taxon>Endopterygota</taxon>
        <taxon>Lepidoptera</taxon>
        <taxon>Glossata</taxon>
        <taxon>Ditrysia</taxon>
        <taxon>Tineoidea</taxon>
        <taxon>Psychidae</taxon>
        <taxon>Oiketicinae</taxon>
        <taxon>Eumeta</taxon>
    </lineage>
</organism>
<keyword evidence="2" id="KW-1185">Reference proteome</keyword>